<name>A0AAV4WUL9_CAEEX</name>
<sequence>MYATQGIYAYANHGPFEFKFEQNILYSQVGKSSNPSDNRNYRSCHNTFRCGWIFPRPLLNPFQMSVVNSLISLFSFTPSVLQDRRSLAFQPLSYHVVHFRLSG</sequence>
<accession>A0AAV4WUL9</accession>
<reference evidence="1 2" key="1">
    <citation type="submission" date="2021-06" db="EMBL/GenBank/DDBJ databases">
        <title>Caerostris extrusa draft genome.</title>
        <authorList>
            <person name="Kono N."/>
            <person name="Arakawa K."/>
        </authorList>
    </citation>
    <scope>NUCLEOTIDE SEQUENCE [LARGE SCALE GENOMIC DNA]</scope>
</reference>
<gene>
    <name evidence="1" type="ORF">CEXT_418391</name>
</gene>
<dbReference type="Proteomes" id="UP001054945">
    <property type="component" value="Unassembled WGS sequence"/>
</dbReference>
<evidence type="ECO:0000313" key="2">
    <source>
        <dbReference type="Proteomes" id="UP001054945"/>
    </source>
</evidence>
<proteinExistence type="predicted"/>
<dbReference type="EMBL" id="BPLR01016720">
    <property type="protein sequence ID" value="GIY85959.1"/>
    <property type="molecule type" value="Genomic_DNA"/>
</dbReference>
<organism evidence="1 2">
    <name type="scientific">Caerostris extrusa</name>
    <name type="common">Bark spider</name>
    <name type="synonym">Caerostris bankana</name>
    <dbReference type="NCBI Taxonomy" id="172846"/>
    <lineage>
        <taxon>Eukaryota</taxon>
        <taxon>Metazoa</taxon>
        <taxon>Ecdysozoa</taxon>
        <taxon>Arthropoda</taxon>
        <taxon>Chelicerata</taxon>
        <taxon>Arachnida</taxon>
        <taxon>Araneae</taxon>
        <taxon>Araneomorphae</taxon>
        <taxon>Entelegynae</taxon>
        <taxon>Araneoidea</taxon>
        <taxon>Araneidae</taxon>
        <taxon>Caerostris</taxon>
    </lineage>
</organism>
<dbReference type="AlphaFoldDB" id="A0AAV4WUL9"/>
<evidence type="ECO:0000313" key="1">
    <source>
        <dbReference type="EMBL" id="GIY85959.1"/>
    </source>
</evidence>
<keyword evidence="2" id="KW-1185">Reference proteome</keyword>
<comment type="caution">
    <text evidence="1">The sequence shown here is derived from an EMBL/GenBank/DDBJ whole genome shotgun (WGS) entry which is preliminary data.</text>
</comment>
<protein>
    <submittedName>
        <fullName evidence="1">Uncharacterized protein</fullName>
    </submittedName>
</protein>